<dbReference type="CDD" id="cd00590">
    <property type="entry name" value="RRM_SF"/>
    <property type="match status" value="1"/>
</dbReference>
<dbReference type="Gene3D" id="1.25.40.10">
    <property type="entry name" value="Tetratricopeptide repeat domain"/>
    <property type="match status" value="1"/>
</dbReference>
<sequence>MSMDVDQVDPAMQALEALPEVLTSVQETPLAYKLHYRAIALVEAAGMEDQLQAARINLTNYLAAGDDIWIPLLESKIAQTTGSDAEIDAFIDVEEMFLKAERDYLSLPILKIHSEYLVQQVARAASSSEDLPDGFDELYAVQSVSARMKGLATKAEVHIAKSHEIWDAWMEWEMEWHDDLPQDDKTEHAIDLQQAYLERLKVPHLNHAETYQNYSMFVSKCLSDREYESAMEAATTARQETVAAIAEREAYEMALTNLSAYIPYISWEEAPKKPPKQRYQKGRNQQKAHDIPPNPKLVVGLYERAITEAASQRAEALKGGDATAGAVVAAEAWLVSFWDGLTAFLLETPILERAVRSVPSSGTLWASRIRALVTIATYALESGVLDAAAITSVALASAAYESHQLSKEEPAVLESGIEKSREKGGDESLKLEKFLAHAVRYYTEPAFHEAIEVWESASKYYKTKYNVWTEYTSFLTLVPIHVEYDKARAVYKNASTPSRSIDYPQAVWSAWVAFEEIHGTVDQLEHAIKRVRKMTQDLAKKAAQAASSQAQAVDAQQFLDAVVAPQNTESAVVLSAASEQGSAMVLDEQATGAPSHHKRKADEEEPLEQSVKRARPGNDRENATVFVAGLWEGLDDDELKRLFKDCGAVREVKITKLPNNVVATVEFMDRESVPAALTKDKKRIQGNEVSVFLGWRSTLYVTNFPEKGEDSFIRDLFGAYGMIFDVRWPSKKFKATRRFCYVQYISPDFAQAALELNGRELEPGMPMNVYISNPQRKKERTDANVEQREIYVAGLAKSTTQKELEELFGECGPIKGVRVPLDDKGKAKGFAFVEFEHETSALAALQLNNREVKKRRIAVTMVDPRAPGRKEQPSSGLGKKADLIARSVRIKKARLGIGAAKSSAAKPPPQQAGSSGTQSLGEAAGGSSSGGKTQDAFRAMLGGGRK</sequence>
<accession>A0A0C3LBT4</accession>
<protein>
    <recommendedName>
        <fullName evidence="8">U4/U6 snRNA-associated-splicing factor PRP24</fullName>
    </recommendedName>
</protein>
<dbReference type="SUPFAM" id="SSF54928">
    <property type="entry name" value="RNA-binding domain, RBD"/>
    <property type="match status" value="3"/>
</dbReference>
<dbReference type="PANTHER" id="PTHR23236">
    <property type="entry name" value="EUKARYOTIC TRANSLATION INITIATION FACTOR 4B/4H"/>
    <property type="match status" value="1"/>
</dbReference>
<feature type="compositionally biased region" description="Low complexity" evidence="10">
    <location>
        <begin position="898"/>
        <end position="915"/>
    </location>
</feature>
<gene>
    <name evidence="12" type="ORF">M407DRAFT_220481</name>
</gene>
<dbReference type="PROSITE" id="PS50102">
    <property type="entry name" value="RRM"/>
    <property type="match status" value="3"/>
</dbReference>
<feature type="domain" description="RRM" evidence="11">
    <location>
        <begin position="623"/>
        <end position="691"/>
    </location>
</feature>
<evidence type="ECO:0000256" key="3">
    <source>
        <dbReference type="ARBA" id="ARBA00022737"/>
    </source>
</evidence>
<dbReference type="Pfam" id="PF00076">
    <property type="entry name" value="RRM_1"/>
    <property type="match status" value="3"/>
</dbReference>
<evidence type="ECO:0000256" key="9">
    <source>
        <dbReference type="PROSITE-ProRule" id="PRU00176"/>
    </source>
</evidence>
<organism evidence="12 13">
    <name type="scientific">Tulasnella calospora MUT 4182</name>
    <dbReference type="NCBI Taxonomy" id="1051891"/>
    <lineage>
        <taxon>Eukaryota</taxon>
        <taxon>Fungi</taxon>
        <taxon>Dikarya</taxon>
        <taxon>Basidiomycota</taxon>
        <taxon>Agaricomycotina</taxon>
        <taxon>Agaricomycetes</taxon>
        <taxon>Cantharellales</taxon>
        <taxon>Tulasnellaceae</taxon>
        <taxon>Tulasnella</taxon>
    </lineage>
</organism>
<feature type="region of interest" description="Disordered" evidence="10">
    <location>
        <begin position="589"/>
        <end position="618"/>
    </location>
</feature>
<dbReference type="InterPro" id="IPR034397">
    <property type="entry name" value="Prp24_RRM1"/>
</dbReference>
<feature type="region of interest" description="Disordered" evidence="10">
    <location>
        <begin position="897"/>
        <end position="946"/>
    </location>
</feature>
<feature type="domain" description="RRM" evidence="11">
    <location>
        <begin position="788"/>
        <end position="864"/>
    </location>
</feature>
<dbReference type="EMBL" id="KN822964">
    <property type="protein sequence ID" value="KIO31343.1"/>
    <property type="molecule type" value="Genomic_DNA"/>
</dbReference>
<dbReference type="CDD" id="cd12296">
    <property type="entry name" value="RRM1_Prp24"/>
    <property type="match status" value="1"/>
</dbReference>
<evidence type="ECO:0000259" key="11">
    <source>
        <dbReference type="PROSITE" id="PS50102"/>
    </source>
</evidence>
<reference evidence="12 13" key="1">
    <citation type="submission" date="2014-04" db="EMBL/GenBank/DDBJ databases">
        <authorList>
            <consortium name="DOE Joint Genome Institute"/>
            <person name="Kuo A."/>
            <person name="Girlanda M."/>
            <person name="Perotto S."/>
            <person name="Kohler A."/>
            <person name="Nagy L.G."/>
            <person name="Floudas D."/>
            <person name="Copeland A."/>
            <person name="Barry K.W."/>
            <person name="Cichocki N."/>
            <person name="Veneault-Fourrey C."/>
            <person name="LaButti K."/>
            <person name="Lindquist E.A."/>
            <person name="Lipzen A."/>
            <person name="Lundell T."/>
            <person name="Morin E."/>
            <person name="Murat C."/>
            <person name="Sun H."/>
            <person name="Tunlid A."/>
            <person name="Henrissat B."/>
            <person name="Grigoriev I.V."/>
            <person name="Hibbett D.S."/>
            <person name="Martin F."/>
            <person name="Nordberg H.P."/>
            <person name="Cantor M.N."/>
            <person name="Hua S.X."/>
        </authorList>
    </citation>
    <scope>NUCLEOTIDE SEQUENCE [LARGE SCALE GENOMIC DNA]</scope>
    <source>
        <strain evidence="12 13">MUT 4182</strain>
    </source>
</reference>
<evidence type="ECO:0000313" key="12">
    <source>
        <dbReference type="EMBL" id="KIO31343.1"/>
    </source>
</evidence>
<dbReference type="FunFam" id="3.30.70.330:FF:000365">
    <property type="entry name" value="U4/U6 snRNA-associated-splicing factor PRP24"/>
    <property type="match status" value="1"/>
</dbReference>
<dbReference type="InterPro" id="IPR011990">
    <property type="entry name" value="TPR-like_helical_dom_sf"/>
</dbReference>
<comment type="subcellular location">
    <subcellularLocation>
        <location evidence="1">Nucleus</location>
    </subcellularLocation>
</comment>
<keyword evidence="4 9" id="KW-0694">RNA-binding</keyword>
<dbReference type="SMART" id="SM00360">
    <property type="entry name" value="RRM"/>
    <property type="match status" value="3"/>
</dbReference>
<dbReference type="HOGENOM" id="CLU_003925_1_0_1"/>
<dbReference type="InterPro" id="IPR035979">
    <property type="entry name" value="RBD_domain_sf"/>
</dbReference>
<dbReference type="GO" id="GO:0003723">
    <property type="term" value="F:RNA binding"/>
    <property type="evidence" value="ECO:0007669"/>
    <property type="project" value="UniProtKB-UniRule"/>
</dbReference>
<keyword evidence="2" id="KW-0507">mRNA processing</keyword>
<keyword evidence="3" id="KW-0677">Repeat</keyword>
<dbReference type="InterPro" id="IPR012677">
    <property type="entry name" value="Nucleotide-bd_a/b_plait_sf"/>
</dbReference>
<keyword evidence="5" id="KW-0508">mRNA splicing</keyword>
<evidence type="ECO:0000256" key="7">
    <source>
        <dbReference type="ARBA" id="ARBA00093374"/>
    </source>
</evidence>
<reference evidence="13" key="2">
    <citation type="submission" date="2015-01" db="EMBL/GenBank/DDBJ databases">
        <title>Evolutionary Origins and Diversification of the Mycorrhizal Mutualists.</title>
        <authorList>
            <consortium name="DOE Joint Genome Institute"/>
            <consortium name="Mycorrhizal Genomics Consortium"/>
            <person name="Kohler A."/>
            <person name="Kuo A."/>
            <person name="Nagy L.G."/>
            <person name="Floudas D."/>
            <person name="Copeland A."/>
            <person name="Barry K.W."/>
            <person name="Cichocki N."/>
            <person name="Veneault-Fourrey C."/>
            <person name="LaButti K."/>
            <person name="Lindquist E.A."/>
            <person name="Lipzen A."/>
            <person name="Lundell T."/>
            <person name="Morin E."/>
            <person name="Murat C."/>
            <person name="Riley R."/>
            <person name="Ohm R."/>
            <person name="Sun H."/>
            <person name="Tunlid A."/>
            <person name="Henrissat B."/>
            <person name="Grigoriev I.V."/>
            <person name="Hibbett D.S."/>
            <person name="Martin F."/>
        </authorList>
    </citation>
    <scope>NUCLEOTIDE SEQUENCE [LARGE SCALE GENOMIC DNA]</scope>
    <source>
        <strain evidence="13">MUT 4182</strain>
    </source>
</reference>
<evidence type="ECO:0000256" key="8">
    <source>
        <dbReference type="ARBA" id="ARBA00093627"/>
    </source>
</evidence>
<dbReference type="GO" id="GO:0006397">
    <property type="term" value="P:mRNA processing"/>
    <property type="evidence" value="ECO:0007669"/>
    <property type="project" value="UniProtKB-KW"/>
</dbReference>
<dbReference type="PANTHER" id="PTHR23236:SF119">
    <property type="entry name" value="NUCLEAR RNA-BINDING PROTEIN SART-3"/>
    <property type="match status" value="1"/>
</dbReference>
<dbReference type="STRING" id="1051891.A0A0C3LBT4"/>
<evidence type="ECO:0000313" key="13">
    <source>
        <dbReference type="Proteomes" id="UP000054248"/>
    </source>
</evidence>
<dbReference type="AlphaFoldDB" id="A0A0C3LBT4"/>
<dbReference type="OrthoDB" id="360390at2759"/>
<evidence type="ECO:0000256" key="10">
    <source>
        <dbReference type="SAM" id="MobiDB-lite"/>
    </source>
</evidence>
<dbReference type="GO" id="GO:0005688">
    <property type="term" value="C:U6 snRNP"/>
    <property type="evidence" value="ECO:0007669"/>
    <property type="project" value="UniProtKB-ARBA"/>
</dbReference>
<dbReference type="Proteomes" id="UP000054248">
    <property type="component" value="Unassembled WGS sequence"/>
</dbReference>
<dbReference type="GO" id="GO:0008380">
    <property type="term" value="P:RNA splicing"/>
    <property type="evidence" value="ECO:0007669"/>
    <property type="project" value="UniProtKB-KW"/>
</dbReference>
<comment type="function">
    <text evidence="7">Functions as a recycling factor of the spliceosome, a machinery that forms on each precursor-messenger RNA (pre-mRNA) and catalyzes the removal of introns. Chaperones the re-annealing of U4 and U6 snRNAs (small nuclear RNAs) released from previous rounds of splicing, an initial step in reforming the U4/U6-U5 tri-snRNP (small nuclear ribonucleoprotein) that can reassemble into another spliceosome complex; this step involves binding U6 and facilitating the unwinding of the U6 internal stem loop, followed by base-pairing of U6 to U4.</text>
</comment>
<keyword evidence="6" id="KW-0539">Nucleus</keyword>
<dbReference type="InterPro" id="IPR000504">
    <property type="entry name" value="RRM_dom"/>
</dbReference>
<dbReference type="Gene3D" id="3.30.70.330">
    <property type="match status" value="3"/>
</dbReference>
<feature type="domain" description="RRM" evidence="11">
    <location>
        <begin position="697"/>
        <end position="774"/>
    </location>
</feature>
<keyword evidence="13" id="KW-1185">Reference proteome</keyword>
<evidence type="ECO:0000256" key="2">
    <source>
        <dbReference type="ARBA" id="ARBA00022664"/>
    </source>
</evidence>
<evidence type="ECO:0000256" key="4">
    <source>
        <dbReference type="ARBA" id="ARBA00022884"/>
    </source>
</evidence>
<proteinExistence type="predicted"/>
<evidence type="ECO:0000256" key="5">
    <source>
        <dbReference type="ARBA" id="ARBA00023187"/>
    </source>
</evidence>
<evidence type="ECO:0000256" key="1">
    <source>
        <dbReference type="ARBA" id="ARBA00004123"/>
    </source>
</evidence>
<evidence type="ECO:0000256" key="6">
    <source>
        <dbReference type="ARBA" id="ARBA00023242"/>
    </source>
</evidence>
<dbReference type="SUPFAM" id="SSF48452">
    <property type="entry name" value="TPR-like"/>
    <property type="match status" value="1"/>
</dbReference>
<name>A0A0C3LBT4_9AGAM</name>